<dbReference type="PANTHER" id="PTHR20852">
    <property type="entry name" value="GLUTAMINE SYNTHETASE"/>
    <property type="match status" value="1"/>
</dbReference>
<evidence type="ECO:0000256" key="6">
    <source>
        <dbReference type="ARBA" id="ARBA00022741"/>
    </source>
</evidence>
<dbReference type="AlphaFoldDB" id="A0A381T4R4"/>
<evidence type="ECO:0000256" key="3">
    <source>
        <dbReference type="ARBA" id="ARBA00012937"/>
    </source>
</evidence>
<dbReference type="PROSITE" id="PS51987">
    <property type="entry name" value="GS_CATALYTIC"/>
    <property type="match status" value="1"/>
</dbReference>
<feature type="domain" description="GS catalytic" evidence="10">
    <location>
        <begin position="123"/>
        <end position="371"/>
    </location>
</feature>
<dbReference type="Gene3D" id="3.10.20.70">
    <property type="entry name" value="Glutamine synthetase, N-terminal domain"/>
    <property type="match status" value="1"/>
</dbReference>
<keyword evidence="7" id="KW-0067">ATP-binding</keyword>
<keyword evidence="5" id="KW-0436">Ligase</keyword>
<evidence type="ECO:0000256" key="2">
    <source>
        <dbReference type="ARBA" id="ARBA00009897"/>
    </source>
</evidence>
<keyword evidence="6" id="KW-0547">Nucleotide-binding</keyword>
<evidence type="ECO:0000256" key="5">
    <source>
        <dbReference type="ARBA" id="ARBA00022598"/>
    </source>
</evidence>
<dbReference type="GO" id="GO:0005524">
    <property type="term" value="F:ATP binding"/>
    <property type="evidence" value="ECO:0007669"/>
    <property type="project" value="UniProtKB-KW"/>
</dbReference>
<keyword evidence="4" id="KW-0963">Cytoplasm</keyword>
<dbReference type="EMBL" id="UINC01003946">
    <property type="protein sequence ID" value="SVA10561.1"/>
    <property type="molecule type" value="Genomic_DNA"/>
</dbReference>
<dbReference type="InterPro" id="IPR027302">
    <property type="entry name" value="Gln_synth_N_conserv_site"/>
</dbReference>
<accession>A0A381T4R4</accession>
<dbReference type="InterPro" id="IPR014746">
    <property type="entry name" value="Gln_synth/guanido_kin_cat_dom"/>
</dbReference>
<evidence type="ECO:0000256" key="4">
    <source>
        <dbReference type="ARBA" id="ARBA00022490"/>
    </source>
</evidence>
<dbReference type="PROSITE" id="PS00181">
    <property type="entry name" value="GLNA_ATP"/>
    <property type="match status" value="1"/>
</dbReference>
<dbReference type="Pfam" id="PF03951">
    <property type="entry name" value="Gln-synt_N"/>
    <property type="match status" value="1"/>
</dbReference>
<evidence type="ECO:0000256" key="8">
    <source>
        <dbReference type="ARBA" id="ARBA00049436"/>
    </source>
</evidence>
<dbReference type="PROSITE" id="PS00180">
    <property type="entry name" value="GLNA_1"/>
    <property type="match status" value="1"/>
</dbReference>
<comment type="subcellular location">
    <subcellularLocation>
        <location evidence="1">Cytoplasm</location>
    </subcellularLocation>
</comment>
<dbReference type="SUPFAM" id="SSF54368">
    <property type="entry name" value="Glutamine synthetase, N-terminal domain"/>
    <property type="match status" value="1"/>
</dbReference>
<dbReference type="InterPro" id="IPR008146">
    <property type="entry name" value="Gln_synth_cat_dom"/>
</dbReference>
<dbReference type="InterPro" id="IPR027303">
    <property type="entry name" value="Gln_synth_gly_rich_site"/>
</dbReference>
<evidence type="ECO:0000256" key="1">
    <source>
        <dbReference type="ARBA" id="ARBA00004496"/>
    </source>
</evidence>
<dbReference type="EC" id="6.3.1.2" evidence="3"/>
<dbReference type="InterPro" id="IPR008147">
    <property type="entry name" value="Gln_synt_N"/>
</dbReference>
<dbReference type="FunFam" id="3.30.590.10:FF:000011">
    <property type="entry name" value="Glutamine synthetase"/>
    <property type="match status" value="1"/>
</dbReference>
<gene>
    <name evidence="11" type="ORF">METZ01_LOCUS63415</name>
</gene>
<dbReference type="InterPro" id="IPR036651">
    <property type="entry name" value="Gln_synt_N_sf"/>
</dbReference>
<dbReference type="SUPFAM" id="SSF55931">
    <property type="entry name" value="Glutamine synthetase/guanido kinase"/>
    <property type="match status" value="1"/>
</dbReference>
<evidence type="ECO:0000259" key="9">
    <source>
        <dbReference type="PROSITE" id="PS51986"/>
    </source>
</evidence>
<dbReference type="InterPro" id="IPR050292">
    <property type="entry name" value="Glutamine_Synthetase"/>
</dbReference>
<name>A0A381T4R4_9ZZZZ</name>
<dbReference type="GO" id="GO:0004356">
    <property type="term" value="F:glutamine synthetase activity"/>
    <property type="evidence" value="ECO:0007669"/>
    <property type="project" value="UniProtKB-EC"/>
</dbReference>
<protein>
    <recommendedName>
        <fullName evidence="3">glutamine synthetase</fullName>
        <ecNumber evidence="3">6.3.1.2</ecNumber>
    </recommendedName>
</protein>
<dbReference type="PANTHER" id="PTHR20852:SF57">
    <property type="entry name" value="GLUTAMINE SYNTHETASE 2 CYTOPLASMIC"/>
    <property type="match status" value="1"/>
</dbReference>
<dbReference type="Gene3D" id="3.30.590.10">
    <property type="entry name" value="Glutamine synthetase/guanido kinase, catalytic domain"/>
    <property type="match status" value="1"/>
</dbReference>
<dbReference type="GO" id="GO:0006542">
    <property type="term" value="P:glutamine biosynthetic process"/>
    <property type="evidence" value="ECO:0007669"/>
    <property type="project" value="InterPro"/>
</dbReference>
<dbReference type="SMART" id="SM01230">
    <property type="entry name" value="Gln-synt_C"/>
    <property type="match status" value="1"/>
</dbReference>
<evidence type="ECO:0000259" key="10">
    <source>
        <dbReference type="PROSITE" id="PS51987"/>
    </source>
</evidence>
<feature type="domain" description="GS beta-grasp" evidence="9">
    <location>
        <begin position="40"/>
        <end position="121"/>
    </location>
</feature>
<sequence>MLINVNKIYFFLKSYSSKNRYYILILRLYKKYTQYIMSKSKLEYLWLDGYKPTANLRGKTKVVENFGGKLKDCPMWAFDGSSTRQAEGGSSDCLLKPVALYPDPVRKNGWLIMNEVLNADGSPHESNARATIDDDDDDFWFGFEQEYFLWDPETNLPLGFPKDQTPQGQFYCSVGGKNTFGRDIMDRHLDICLDAGINVEGTNAEVAAGQWEFQTFAKGAGKAGDEMWVARYLLERVAEDYGLAIEYHPKPLGETDWNGSGMHANFSNTTLRTCGSKETYEKICEAFIPVIKEHIAVYGAYNDQRLTGDHETQSINEFSYGVSDRGASIRIPIMTVEQGYKGWLEDRRPASNGDPYKIASRIIKTVKSAKI</sequence>
<reference evidence="11" key="1">
    <citation type="submission" date="2018-05" db="EMBL/GenBank/DDBJ databases">
        <authorList>
            <person name="Lanie J.A."/>
            <person name="Ng W.-L."/>
            <person name="Kazmierczak K.M."/>
            <person name="Andrzejewski T.M."/>
            <person name="Davidsen T.M."/>
            <person name="Wayne K.J."/>
            <person name="Tettelin H."/>
            <person name="Glass J.I."/>
            <person name="Rusch D."/>
            <person name="Podicherti R."/>
            <person name="Tsui H.-C.T."/>
            <person name="Winkler M.E."/>
        </authorList>
    </citation>
    <scope>NUCLEOTIDE SEQUENCE</scope>
</reference>
<comment type="catalytic activity">
    <reaction evidence="8">
        <text>L-glutamate + NH4(+) + ATP = L-glutamine + ADP + phosphate + H(+)</text>
        <dbReference type="Rhea" id="RHEA:16169"/>
        <dbReference type="ChEBI" id="CHEBI:15378"/>
        <dbReference type="ChEBI" id="CHEBI:28938"/>
        <dbReference type="ChEBI" id="CHEBI:29985"/>
        <dbReference type="ChEBI" id="CHEBI:30616"/>
        <dbReference type="ChEBI" id="CHEBI:43474"/>
        <dbReference type="ChEBI" id="CHEBI:58359"/>
        <dbReference type="ChEBI" id="CHEBI:456216"/>
        <dbReference type="EC" id="6.3.1.2"/>
    </reaction>
</comment>
<comment type="similarity">
    <text evidence="2">Belongs to the glutamine synthetase family.</text>
</comment>
<dbReference type="PROSITE" id="PS51986">
    <property type="entry name" value="GS_BETA_GRASP"/>
    <property type="match status" value="1"/>
</dbReference>
<evidence type="ECO:0000256" key="7">
    <source>
        <dbReference type="ARBA" id="ARBA00022840"/>
    </source>
</evidence>
<organism evidence="11">
    <name type="scientific">marine metagenome</name>
    <dbReference type="NCBI Taxonomy" id="408172"/>
    <lineage>
        <taxon>unclassified sequences</taxon>
        <taxon>metagenomes</taxon>
        <taxon>ecological metagenomes</taxon>
    </lineage>
</organism>
<proteinExistence type="inferred from homology"/>
<dbReference type="Pfam" id="PF00120">
    <property type="entry name" value="Gln-synt_C"/>
    <property type="match status" value="1"/>
</dbReference>
<dbReference type="GO" id="GO:0005737">
    <property type="term" value="C:cytoplasm"/>
    <property type="evidence" value="ECO:0007669"/>
    <property type="project" value="UniProtKB-SubCell"/>
</dbReference>
<evidence type="ECO:0000313" key="11">
    <source>
        <dbReference type="EMBL" id="SVA10561.1"/>
    </source>
</evidence>